<keyword evidence="4" id="KW-1185">Reference proteome</keyword>
<evidence type="ECO:0000313" key="4">
    <source>
        <dbReference type="Proteomes" id="UP001459204"/>
    </source>
</evidence>
<protein>
    <submittedName>
        <fullName evidence="3">Transglutaminase family protein</fullName>
    </submittedName>
</protein>
<organism evidence="3 4">
    <name type="scientific">Pseudoxanthomonas putridarboris</name>
    <dbReference type="NCBI Taxonomy" id="752605"/>
    <lineage>
        <taxon>Bacteria</taxon>
        <taxon>Pseudomonadati</taxon>
        <taxon>Pseudomonadota</taxon>
        <taxon>Gammaproteobacteria</taxon>
        <taxon>Lysobacterales</taxon>
        <taxon>Lysobacteraceae</taxon>
        <taxon>Pseudoxanthomonas</taxon>
    </lineage>
</organism>
<feature type="domain" description="Protein SirB1 N-terminal" evidence="2">
    <location>
        <begin position="65"/>
        <end position="184"/>
    </location>
</feature>
<proteinExistence type="inferred from homology"/>
<evidence type="ECO:0000313" key="3">
    <source>
        <dbReference type="EMBL" id="MEL1263274.1"/>
    </source>
</evidence>
<dbReference type="RefSeq" id="WP_341724458.1">
    <property type="nucleotide sequence ID" value="NZ_JBBWWT010000001.1"/>
</dbReference>
<dbReference type="Proteomes" id="UP001459204">
    <property type="component" value="Unassembled WGS sequence"/>
</dbReference>
<accession>A0ABU9IWE0</accession>
<comment type="caution">
    <text evidence="3">The sequence shown here is derived from an EMBL/GenBank/DDBJ whole genome shotgun (WGS) entry which is preliminary data.</text>
</comment>
<name>A0ABU9IWE0_9GAMM</name>
<dbReference type="InterPro" id="IPR032698">
    <property type="entry name" value="SirB1_N"/>
</dbReference>
<dbReference type="EMBL" id="JBBWWT010000001">
    <property type="protein sequence ID" value="MEL1263274.1"/>
    <property type="molecule type" value="Genomic_DNA"/>
</dbReference>
<evidence type="ECO:0000259" key="2">
    <source>
        <dbReference type="Pfam" id="PF13369"/>
    </source>
</evidence>
<dbReference type="Pfam" id="PF13369">
    <property type="entry name" value="Transglut_core2"/>
    <property type="match status" value="1"/>
</dbReference>
<sequence>MKTRLHRWTTWGLGTLLLSLASVVWAAGDLTPLRAQFQLSEEQVDYAATKLTVDRLIDPSTDDDAVHRELDAWERAVRGNVPQDPTARQVLDALLKTLYEPGPWNQGKPFSYDLTDPLGKNPKNKQLATYLATRKGNCVSMPILFLILGQRLGLPVALVTAPNHVMVKFADNAQQAWLNVEATAGGFKYDSSYERETGITEKAIENGLYLRPLLPREGMGVIASSLMEHYGATKDGDALMAVADLALGANPKDPVALVWKANAYYLQLQQRYVSKYPNATNIPPAQVADYQHLSRENLVWFSKAEALGWVQKTPEQEASYLQSIQREKTRRGQ</sequence>
<comment type="similarity">
    <text evidence="1">Belongs to the UPF0162 family.</text>
</comment>
<reference evidence="3 4" key="1">
    <citation type="submission" date="2024-04" db="EMBL/GenBank/DDBJ databases">
        <title>Draft genome sequence of Pseudoxanthomonas putridarboris WD12.</title>
        <authorList>
            <person name="Oh J."/>
        </authorList>
    </citation>
    <scope>NUCLEOTIDE SEQUENCE [LARGE SCALE GENOMIC DNA]</scope>
    <source>
        <strain evidence="3 4">WD12</strain>
    </source>
</reference>
<evidence type="ECO:0000256" key="1">
    <source>
        <dbReference type="ARBA" id="ARBA00007100"/>
    </source>
</evidence>
<gene>
    <name evidence="3" type="ORF">AAD027_02685</name>
</gene>